<comment type="caution">
    <text evidence="1">The sequence shown here is derived from an EMBL/GenBank/DDBJ whole genome shotgun (WGS) entry which is preliminary data.</text>
</comment>
<dbReference type="Proteomes" id="UP000253141">
    <property type="component" value="Unassembled WGS sequence"/>
</dbReference>
<dbReference type="EMBL" id="QPIW01000010">
    <property type="protein sequence ID" value="RDB05336.1"/>
    <property type="molecule type" value="Genomic_DNA"/>
</dbReference>
<proteinExistence type="predicted"/>
<dbReference type="PROSITE" id="PS51257">
    <property type="entry name" value="PROKAR_LIPOPROTEIN"/>
    <property type="match status" value="1"/>
</dbReference>
<gene>
    <name evidence="1" type="ORF">DVG78_14180</name>
</gene>
<dbReference type="RefSeq" id="WP_114461718.1">
    <property type="nucleotide sequence ID" value="NZ_QPIW01000010.1"/>
</dbReference>
<accession>A0A369IFC3</accession>
<protein>
    <submittedName>
        <fullName evidence="1">DUF4249 domain-containing protein</fullName>
    </submittedName>
</protein>
<dbReference type="AlphaFoldDB" id="A0A369IFC3"/>
<evidence type="ECO:0000313" key="1">
    <source>
        <dbReference type="EMBL" id="RDB05336.1"/>
    </source>
</evidence>
<reference evidence="1 2" key="1">
    <citation type="submission" date="2018-07" db="EMBL/GenBank/DDBJ databases">
        <title>Genome analysis of Runella aurantiaca.</title>
        <authorList>
            <person name="Yang X."/>
        </authorList>
    </citation>
    <scope>NUCLEOTIDE SEQUENCE [LARGE SCALE GENOMIC DNA]</scope>
    <source>
        <strain evidence="1 2">YX9</strain>
    </source>
</reference>
<sequence>MKNHVKLLYLSILSLGLYLAYSCVQPYMPPEITQAASFLVVDGSLNVSPLTTSQIKLSRTQNINEKDPPMVEREATVSVEGDKGSNFKFVEMQPGIYTVGAIAYLDNEKFRLHIRTKNGKEYISQYVPAMQTPPIDSVTYRVSPDKTGVQINVNTHDPLNKTRFYRWNFEETWEYQMPLYTGYEVIGKQIKGRTEDVNRCWDNRKSTLITVASSIKLSEDVIRDVPITFVPVLGDKLRIKYSILVKQYGISQQEFEYWNALSRTNEVTGGLFDSQPSQVTGNILCISDPNEIVFGFFSASSMQEKRLFITENLGGLTFLDSSCEPIDTLPASEAIRMFEMLSHLILVEFPVPGSQELWYTTGSAACSDCRELGGTNKKPTFWK</sequence>
<name>A0A369IFC3_9BACT</name>
<dbReference type="Pfam" id="PF14054">
    <property type="entry name" value="DUF4249"/>
    <property type="match status" value="1"/>
</dbReference>
<organism evidence="1 2">
    <name type="scientific">Runella aurantiaca</name>
    <dbReference type="NCBI Taxonomy" id="2282308"/>
    <lineage>
        <taxon>Bacteria</taxon>
        <taxon>Pseudomonadati</taxon>
        <taxon>Bacteroidota</taxon>
        <taxon>Cytophagia</taxon>
        <taxon>Cytophagales</taxon>
        <taxon>Spirosomataceae</taxon>
        <taxon>Runella</taxon>
    </lineage>
</organism>
<dbReference type="OrthoDB" id="1062680at2"/>
<keyword evidence="2" id="KW-1185">Reference proteome</keyword>
<dbReference type="InterPro" id="IPR025345">
    <property type="entry name" value="DUF4249"/>
</dbReference>
<evidence type="ECO:0000313" key="2">
    <source>
        <dbReference type="Proteomes" id="UP000253141"/>
    </source>
</evidence>